<name>A0A1C6SZI6_9ACTN</name>
<gene>
    <name evidence="3" type="ORF">GA0070616_5046</name>
</gene>
<organism evidence="3 4">
    <name type="scientific">Micromonospora nigra</name>
    <dbReference type="NCBI Taxonomy" id="145857"/>
    <lineage>
        <taxon>Bacteria</taxon>
        <taxon>Bacillati</taxon>
        <taxon>Actinomycetota</taxon>
        <taxon>Actinomycetes</taxon>
        <taxon>Micromonosporales</taxon>
        <taxon>Micromonosporaceae</taxon>
        <taxon>Micromonospora</taxon>
    </lineage>
</organism>
<evidence type="ECO:0000259" key="1">
    <source>
        <dbReference type="Pfam" id="PF13556"/>
    </source>
</evidence>
<dbReference type="InterPro" id="IPR051448">
    <property type="entry name" value="CdaR-like_regulators"/>
</dbReference>
<dbReference type="PANTHER" id="PTHR33744:SF1">
    <property type="entry name" value="DNA-BINDING TRANSCRIPTIONAL ACTIVATOR ADER"/>
    <property type="match status" value="1"/>
</dbReference>
<dbReference type="InterPro" id="IPR025751">
    <property type="entry name" value="RsbRD_N_dom"/>
</dbReference>
<dbReference type="RefSeq" id="WP_091088093.1">
    <property type="nucleotide sequence ID" value="NZ_FMHT01000003.1"/>
</dbReference>
<dbReference type="OrthoDB" id="4441434at2"/>
<protein>
    <submittedName>
        <fullName evidence="3">PucR C-terminal helix-turn-helix domain-containing protein</fullName>
    </submittedName>
</protein>
<feature type="domain" description="PucR C-terminal helix-turn-helix" evidence="1">
    <location>
        <begin position="335"/>
        <end position="389"/>
    </location>
</feature>
<accession>A0A1C6SZI6</accession>
<dbReference type="AlphaFoldDB" id="A0A1C6SZI6"/>
<dbReference type="Gene3D" id="1.10.10.2840">
    <property type="entry name" value="PucR C-terminal helix-turn-helix domain"/>
    <property type="match status" value="1"/>
</dbReference>
<dbReference type="PANTHER" id="PTHR33744">
    <property type="entry name" value="CARBOHYDRATE DIACID REGULATOR"/>
    <property type="match status" value="1"/>
</dbReference>
<dbReference type="InterPro" id="IPR042070">
    <property type="entry name" value="PucR_C-HTH_sf"/>
</dbReference>
<evidence type="ECO:0000313" key="3">
    <source>
        <dbReference type="EMBL" id="SCL34742.1"/>
    </source>
</evidence>
<feature type="domain" description="RsbT co-antagonist protein RsbRD N-terminal" evidence="2">
    <location>
        <begin position="22"/>
        <end position="160"/>
    </location>
</feature>
<proteinExistence type="predicted"/>
<dbReference type="Proteomes" id="UP000199699">
    <property type="component" value="Unassembled WGS sequence"/>
</dbReference>
<dbReference type="EMBL" id="FMHT01000003">
    <property type="protein sequence ID" value="SCL34742.1"/>
    <property type="molecule type" value="Genomic_DNA"/>
</dbReference>
<dbReference type="Pfam" id="PF14361">
    <property type="entry name" value="RsbRD_N"/>
    <property type="match status" value="1"/>
</dbReference>
<evidence type="ECO:0000259" key="2">
    <source>
        <dbReference type="Pfam" id="PF14361"/>
    </source>
</evidence>
<dbReference type="STRING" id="145857.GA0070616_5046"/>
<sequence length="398" mass="42090">MATVAGGSTRRVVRRAVVADMPATVDRVLAAVTGQIPAYRALDPTQLAEVAAIARWAVARILDLWVHDEALDAADLERFSGIGAARAVDGRPLPVVLRAYRVAAADVIDLVVEHGRGRLTVTDVLALTRLWLASVDALSEALHTGYTAATRRLTGDHRRALADLLDDLLDGRQTSPAALAERCRALVVTLPARPALLVIEATSPLTALTPAGLAQVAVAVVGPEPPETVLTGLRGARGVVVAAAVCADRAAAALAERRWRGCLVLPRTPADTARAYRLASGALASAPERAFADRVLLREGDAQVLALLTGRPGADPELTGRAVLGPVAGSDHPHLVDGLDAYLRTGSAAEAAQELGVHPQTMRYRLRRLAELTGRDPRRPWDRFVLEVAQTATRGSRS</sequence>
<dbReference type="InterPro" id="IPR025736">
    <property type="entry name" value="PucR_C-HTH_dom"/>
</dbReference>
<keyword evidence="4" id="KW-1185">Reference proteome</keyword>
<dbReference type="Pfam" id="PF13556">
    <property type="entry name" value="HTH_30"/>
    <property type="match status" value="1"/>
</dbReference>
<evidence type="ECO:0000313" key="4">
    <source>
        <dbReference type="Proteomes" id="UP000199699"/>
    </source>
</evidence>
<reference evidence="3 4" key="1">
    <citation type="submission" date="2016-06" db="EMBL/GenBank/DDBJ databases">
        <authorList>
            <person name="Kjaerup R.B."/>
            <person name="Dalgaard T.S."/>
            <person name="Juul-Madsen H.R."/>
        </authorList>
    </citation>
    <scope>NUCLEOTIDE SEQUENCE [LARGE SCALE GENOMIC DNA]</scope>
    <source>
        <strain evidence="3 4">DSM 43818</strain>
    </source>
</reference>